<dbReference type="Proteomes" id="UP001159427">
    <property type="component" value="Unassembled WGS sequence"/>
</dbReference>
<dbReference type="InterPro" id="IPR016024">
    <property type="entry name" value="ARM-type_fold"/>
</dbReference>
<organism evidence="2 3">
    <name type="scientific">Porites evermanni</name>
    <dbReference type="NCBI Taxonomy" id="104178"/>
    <lineage>
        <taxon>Eukaryota</taxon>
        <taxon>Metazoa</taxon>
        <taxon>Cnidaria</taxon>
        <taxon>Anthozoa</taxon>
        <taxon>Hexacorallia</taxon>
        <taxon>Scleractinia</taxon>
        <taxon>Fungiina</taxon>
        <taxon>Poritidae</taxon>
        <taxon>Porites</taxon>
    </lineage>
</organism>
<feature type="region of interest" description="Disordered" evidence="1">
    <location>
        <begin position="351"/>
        <end position="407"/>
    </location>
</feature>
<proteinExistence type="predicted"/>
<accession>A0ABN8LEA5</accession>
<keyword evidence="3" id="KW-1185">Reference proteome</keyword>
<name>A0ABN8LEA5_9CNID</name>
<reference evidence="2 3" key="1">
    <citation type="submission" date="2022-05" db="EMBL/GenBank/DDBJ databases">
        <authorList>
            <consortium name="Genoscope - CEA"/>
            <person name="William W."/>
        </authorList>
    </citation>
    <scope>NUCLEOTIDE SEQUENCE [LARGE SCALE GENOMIC DNA]</scope>
</reference>
<evidence type="ECO:0000313" key="3">
    <source>
        <dbReference type="Proteomes" id="UP001159427"/>
    </source>
</evidence>
<dbReference type="SUPFAM" id="SSF48371">
    <property type="entry name" value="ARM repeat"/>
    <property type="match status" value="1"/>
</dbReference>
<feature type="compositionally biased region" description="Acidic residues" evidence="1">
    <location>
        <begin position="357"/>
        <end position="401"/>
    </location>
</feature>
<dbReference type="EMBL" id="CALNXI010000021">
    <property type="protein sequence ID" value="CAH3015280.1"/>
    <property type="molecule type" value="Genomic_DNA"/>
</dbReference>
<comment type="caution">
    <text evidence="2">The sequence shown here is derived from an EMBL/GenBank/DDBJ whole genome shotgun (WGS) entry which is preliminary data.</text>
</comment>
<gene>
    <name evidence="2" type="ORF">PEVE_00014531</name>
</gene>
<evidence type="ECO:0000256" key="1">
    <source>
        <dbReference type="SAM" id="MobiDB-lite"/>
    </source>
</evidence>
<evidence type="ECO:0000313" key="2">
    <source>
        <dbReference type="EMBL" id="CAH3015280.1"/>
    </source>
</evidence>
<protein>
    <submittedName>
        <fullName evidence="2">Uncharacterized protein</fullName>
    </submittedName>
</protein>
<sequence>MSSNESKRSHPSVEEGCTIARKKTKRKDSVHKFPCSLYVKLLKNYEYDPSGGYCTSITSVSSHLKSDQELLQRNGSNPLTKGRFCLRDNILKLWKGQVIETKFSFNKEEQRIRAFRNLRRKDFHSVNGTQFSDCSASEHFIQVPGWQVAINNDKSLSILQIEDWLLDGQRVVTEIRADQGQENTEYKCILSAHGHKLDTRYTGLNLGQMSSPKEELEMLAKCLSITQLCKGFKPPKAVTPLCEGSSPLDAGFLAHASIKIAEYSAASDPTAVEIRIFSGRCQIFCSSKLLCSECKMCQNNFVRKLQRDRGHAGNIGSRSNHRYMSREQLLSKLRNLQKEFRNFKNRVKERENKYEEIDGDDDGEDDIDDDNSDCSDDDVDDSDDDGNESDDDVNESSDDDTNACNDT</sequence>